<feature type="transmembrane region" description="Helical" evidence="2">
    <location>
        <begin position="64"/>
        <end position="84"/>
    </location>
</feature>
<protein>
    <recommendedName>
        <fullName evidence="5">YggT family protein</fullName>
    </recommendedName>
</protein>
<evidence type="ECO:0000313" key="4">
    <source>
        <dbReference type="Proteomes" id="UP000838308"/>
    </source>
</evidence>
<evidence type="ECO:0000256" key="1">
    <source>
        <dbReference type="ARBA" id="ARBA00010894"/>
    </source>
</evidence>
<keyword evidence="4" id="KW-1185">Reference proteome</keyword>
<dbReference type="PANTHER" id="PTHR33219:SF14">
    <property type="entry name" value="PROTEIN COFACTOR ASSEMBLY OF COMPLEX C SUBUNIT B CCB3, CHLOROPLASTIC-RELATED"/>
    <property type="match status" value="1"/>
</dbReference>
<gene>
    <name evidence="3" type="ORF">BACCIP111895_03915</name>
</gene>
<reference evidence="3" key="1">
    <citation type="submission" date="2022-04" db="EMBL/GenBank/DDBJ databases">
        <authorList>
            <person name="Criscuolo A."/>
        </authorList>
    </citation>
    <scope>NUCLEOTIDE SEQUENCE</scope>
    <source>
        <strain evidence="3">CIP111895</strain>
    </source>
</reference>
<dbReference type="PANTHER" id="PTHR33219">
    <property type="entry name" value="YLMG HOMOLOG PROTEIN 2, CHLOROPLASTIC"/>
    <property type="match status" value="1"/>
</dbReference>
<evidence type="ECO:0008006" key="5">
    <source>
        <dbReference type="Google" id="ProtNLM"/>
    </source>
</evidence>
<comment type="similarity">
    <text evidence="1">Belongs to the YggT family.</text>
</comment>
<dbReference type="InterPro" id="IPR003425">
    <property type="entry name" value="CCB3/YggT"/>
</dbReference>
<proteinExistence type="inferred from homology"/>
<name>A0ABM9EVQ7_9BACI</name>
<dbReference type="Proteomes" id="UP000838308">
    <property type="component" value="Unassembled WGS sequence"/>
</dbReference>
<evidence type="ECO:0000256" key="2">
    <source>
        <dbReference type="SAM" id="Phobius"/>
    </source>
</evidence>
<organism evidence="3 4">
    <name type="scientific">Neobacillus rhizosphaerae</name>
    <dbReference type="NCBI Taxonomy" id="2880965"/>
    <lineage>
        <taxon>Bacteria</taxon>
        <taxon>Bacillati</taxon>
        <taxon>Bacillota</taxon>
        <taxon>Bacilli</taxon>
        <taxon>Bacillales</taxon>
        <taxon>Bacillaceae</taxon>
        <taxon>Neobacillus</taxon>
    </lineage>
</organism>
<comment type="caution">
    <text evidence="3">The sequence shown here is derived from an EMBL/GenBank/DDBJ whole genome shotgun (WGS) entry which is preliminary data.</text>
</comment>
<dbReference type="RefSeq" id="WP_248736964.1">
    <property type="nucleotide sequence ID" value="NZ_CALBWS010000031.1"/>
</dbReference>
<accession>A0ABM9EVQ7</accession>
<dbReference type="Pfam" id="PF02325">
    <property type="entry name" value="CCB3_YggT"/>
    <property type="match status" value="1"/>
</dbReference>
<feature type="transmembrane region" description="Helical" evidence="2">
    <location>
        <begin position="12"/>
        <end position="30"/>
    </location>
</feature>
<evidence type="ECO:0000313" key="3">
    <source>
        <dbReference type="EMBL" id="CAH2716727.1"/>
    </source>
</evidence>
<sequence length="93" mass="10666">MGSNILQLGYYLFEGYYWLILIAILGSWFPKFQSTKVGEWIYKLGDPYLNLFRRFIPPLGPIDFSPIIALFALKYLGIFALEGLRQSLNAIGI</sequence>
<keyword evidence="2" id="KW-1133">Transmembrane helix</keyword>
<keyword evidence="2" id="KW-0812">Transmembrane</keyword>
<keyword evidence="2" id="KW-0472">Membrane</keyword>
<dbReference type="EMBL" id="CALBWS010000031">
    <property type="protein sequence ID" value="CAH2716727.1"/>
    <property type="molecule type" value="Genomic_DNA"/>
</dbReference>